<keyword evidence="3" id="KW-0813">Transport</keyword>
<organism evidence="13 14">
    <name type="scientific">Ciona savignyi</name>
    <name type="common">Pacific transparent sea squirt</name>
    <dbReference type="NCBI Taxonomy" id="51511"/>
    <lineage>
        <taxon>Eukaryota</taxon>
        <taxon>Metazoa</taxon>
        <taxon>Chordata</taxon>
        <taxon>Tunicata</taxon>
        <taxon>Ascidiacea</taxon>
        <taxon>Phlebobranchia</taxon>
        <taxon>Cionidae</taxon>
        <taxon>Ciona</taxon>
    </lineage>
</organism>
<feature type="transmembrane region" description="Helical" evidence="11">
    <location>
        <begin position="82"/>
        <end position="101"/>
    </location>
</feature>
<dbReference type="PIRSF" id="PIRSF002808">
    <property type="entry name" value="Hexose_phosphate_transp"/>
    <property type="match status" value="1"/>
</dbReference>
<evidence type="ECO:0000256" key="8">
    <source>
        <dbReference type="ARBA" id="ARBA00041091"/>
    </source>
</evidence>
<dbReference type="PROSITE" id="PS50850">
    <property type="entry name" value="MFS"/>
    <property type="match status" value="1"/>
</dbReference>
<dbReference type="FunFam" id="1.20.1250.20:FF:000028">
    <property type="entry name" value="Sugar phosphate exchanger 3 isoform 1"/>
    <property type="match status" value="1"/>
</dbReference>
<reference evidence="13" key="2">
    <citation type="submission" date="2025-08" db="UniProtKB">
        <authorList>
            <consortium name="Ensembl"/>
        </authorList>
    </citation>
    <scope>IDENTIFICATION</scope>
</reference>
<dbReference type="Gene3D" id="1.20.1250.20">
    <property type="entry name" value="MFS general substrate transporter like domains"/>
    <property type="match status" value="2"/>
</dbReference>
<sequence>ISIPRYQYSMLILTFFCYMTYHLSRKPFSVVKSELHQNCTKLPFNSTFWPGDKPSGNHSKNGTWCDFPPFDKSNYKGLFGDLDSAFLLTYAIGMFFSGMIAERVSLRYFLSIGMILCGIFTSMFGLGYFGGIHSLAFYLVSQVLNGLTQTSGWPGVVTCVGNWFGKQRRGLIMGIWNSHTSFGNILGSVIASIFVGYSWGLSFIVPGIIIATMGVICFLLMSNANSTSESDVINGSEPTSYNSTDDSEEQPEVESKPIGFIGALRIPGVIEFSLCLLFAKLVSYTFLFWLPFYLKSTSKYESSLNATMAGLMSTLFDIGGIFGGITAGLLSDHSGACATTCSLMLLYVSLPQMYLFNTYASVSTTVSITLLIITGAFVNGPYALITTAVSADLGTHEVLKGNAKALSTVTAIIDGTGSIGAAIGPYLTGVISKTGWKSVFYMLIAANFSAMILLLRLVKKEVVE</sequence>
<evidence type="ECO:0000313" key="14">
    <source>
        <dbReference type="Proteomes" id="UP000007875"/>
    </source>
</evidence>
<feature type="transmembrane region" description="Helical" evidence="11">
    <location>
        <begin position="6"/>
        <end position="23"/>
    </location>
</feature>
<keyword evidence="6 11" id="KW-1133">Transmembrane helix</keyword>
<protein>
    <recommendedName>
        <fullName evidence="8">Sugar phosphate exchanger 3</fullName>
    </recommendedName>
    <alternativeName>
        <fullName evidence="9">Solute carrier family 37 member 3</fullName>
    </alternativeName>
</protein>
<dbReference type="GeneTree" id="ENSGT00940000169581"/>
<comment type="similarity">
    <text evidence="2">Belongs to the major facilitator superfamily. Organophosphate:Pi antiporter (OPA) (TC 2.A.1.4) family.</text>
</comment>
<dbReference type="PANTHER" id="PTHR43184">
    <property type="entry name" value="MAJOR FACILITATOR SUPERFAMILY TRANSPORTER 16, ISOFORM B"/>
    <property type="match status" value="1"/>
</dbReference>
<evidence type="ECO:0000256" key="11">
    <source>
        <dbReference type="SAM" id="Phobius"/>
    </source>
</evidence>
<evidence type="ECO:0000256" key="6">
    <source>
        <dbReference type="ARBA" id="ARBA00022989"/>
    </source>
</evidence>
<evidence type="ECO:0000313" key="13">
    <source>
        <dbReference type="Ensembl" id="ENSCSAVP00000005658.1"/>
    </source>
</evidence>
<feature type="transmembrane region" description="Helical" evidence="11">
    <location>
        <begin position="176"/>
        <end position="197"/>
    </location>
</feature>
<evidence type="ECO:0000256" key="4">
    <source>
        <dbReference type="ARBA" id="ARBA00022597"/>
    </source>
</evidence>
<feature type="domain" description="Major facilitator superfamily (MFS) profile" evidence="12">
    <location>
        <begin position="13"/>
        <end position="462"/>
    </location>
</feature>
<dbReference type="OMA" id="AMPYLID"/>
<feature type="transmembrane region" description="Helical" evidence="11">
    <location>
        <begin position="306"/>
        <end position="330"/>
    </location>
</feature>
<reference evidence="14" key="1">
    <citation type="submission" date="2003-08" db="EMBL/GenBank/DDBJ databases">
        <authorList>
            <person name="Birren B."/>
            <person name="Nusbaum C."/>
            <person name="Abebe A."/>
            <person name="Abouelleil A."/>
            <person name="Adekoya E."/>
            <person name="Ait-zahra M."/>
            <person name="Allen N."/>
            <person name="Allen T."/>
            <person name="An P."/>
            <person name="Anderson M."/>
            <person name="Anderson S."/>
            <person name="Arachchi H."/>
            <person name="Armbruster J."/>
            <person name="Bachantsang P."/>
            <person name="Baldwin J."/>
            <person name="Barry A."/>
            <person name="Bayul T."/>
            <person name="Blitshsteyn B."/>
            <person name="Bloom T."/>
            <person name="Blye J."/>
            <person name="Boguslavskiy L."/>
            <person name="Borowsky M."/>
            <person name="Boukhgalter B."/>
            <person name="Brunache A."/>
            <person name="Butler J."/>
            <person name="Calixte N."/>
            <person name="Calvo S."/>
            <person name="Camarata J."/>
            <person name="Campo K."/>
            <person name="Chang J."/>
            <person name="Cheshatsang Y."/>
            <person name="Citroen M."/>
            <person name="Collymore A."/>
            <person name="Considine T."/>
            <person name="Cook A."/>
            <person name="Cooke P."/>
            <person name="Corum B."/>
            <person name="Cuomo C."/>
            <person name="David R."/>
            <person name="Dawoe T."/>
            <person name="Degray S."/>
            <person name="Dodge S."/>
            <person name="Dooley K."/>
            <person name="Dorje P."/>
            <person name="Dorjee K."/>
            <person name="Dorris L."/>
            <person name="Duffey N."/>
            <person name="Dupes A."/>
            <person name="Elkins T."/>
            <person name="Engels R."/>
            <person name="Erickson J."/>
            <person name="Farina A."/>
            <person name="Faro S."/>
            <person name="Ferreira P."/>
            <person name="Fischer H."/>
            <person name="Fitzgerald M."/>
            <person name="Foley K."/>
            <person name="Gage D."/>
            <person name="Galagan J."/>
            <person name="Gearin G."/>
            <person name="Gnerre S."/>
            <person name="Gnirke A."/>
            <person name="Goyette A."/>
            <person name="Graham J."/>
            <person name="Grandbois E."/>
            <person name="Gyaltsen K."/>
            <person name="Hafez N."/>
            <person name="Hagopian D."/>
            <person name="Hagos B."/>
            <person name="Hall J."/>
            <person name="Hatcher B."/>
            <person name="Heller A."/>
            <person name="Higgins H."/>
            <person name="Honan T."/>
            <person name="Horn A."/>
            <person name="Houde N."/>
            <person name="Hughes L."/>
            <person name="Hulme W."/>
            <person name="Husby E."/>
            <person name="Iliev I."/>
            <person name="Jaffe D."/>
            <person name="Jones C."/>
            <person name="Kamal M."/>
            <person name="Kamat A."/>
            <person name="Kamvysselis M."/>
            <person name="Karlsson E."/>
            <person name="Kells C."/>
            <person name="Kieu A."/>
            <person name="Kisner P."/>
            <person name="Kodira C."/>
            <person name="Kulbokas E."/>
            <person name="Labutti K."/>
            <person name="Lama D."/>
            <person name="Landers T."/>
            <person name="Leger J."/>
            <person name="Levine S."/>
            <person name="Lewis D."/>
            <person name="Lewis T."/>
            <person name="Lindblad-toh K."/>
            <person name="Liu X."/>
            <person name="Lokyitsang T."/>
            <person name="Lokyitsang Y."/>
            <person name="Lucien O."/>
            <person name="Lui A."/>
            <person name="Ma L.J."/>
            <person name="Mabbitt R."/>
            <person name="Macdonald J."/>
            <person name="Maclean C."/>
            <person name="Major J."/>
            <person name="Manning J."/>
            <person name="Marabella R."/>
            <person name="Maru K."/>
            <person name="Matthews C."/>
            <person name="Mauceli E."/>
            <person name="Mccarthy M."/>
            <person name="Mcdonough S."/>
            <person name="Mcghee T."/>
            <person name="Meldrim J."/>
            <person name="Meneus L."/>
            <person name="Mesirov J."/>
            <person name="Mihalev A."/>
            <person name="Mihova T."/>
            <person name="Mikkelsen T."/>
            <person name="Mlenga V."/>
            <person name="Moru K."/>
            <person name="Mozes J."/>
            <person name="Mulrain L."/>
            <person name="Munson G."/>
            <person name="Naylor J."/>
            <person name="Newes C."/>
            <person name="Nguyen C."/>
            <person name="Nguyen N."/>
            <person name="Nguyen T."/>
            <person name="Nicol R."/>
            <person name="Nielsen C."/>
            <person name="Nizzari M."/>
            <person name="Norbu C."/>
            <person name="Norbu N."/>
            <person name="O'donnell P."/>
            <person name="Okoawo O."/>
            <person name="O'leary S."/>
            <person name="Omotosho B."/>
            <person name="O'neill K."/>
            <person name="Osman S."/>
            <person name="Parker S."/>
            <person name="Perrin D."/>
            <person name="Phunkhang P."/>
            <person name="Piqani B."/>
            <person name="Purcell S."/>
            <person name="Rachupka T."/>
            <person name="Ramasamy U."/>
            <person name="Rameau R."/>
            <person name="Ray V."/>
            <person name="Raymond C."/>
            <person name="Retta R."/>
            <person name="Richardson S."/>
            <person name="Rise C."/>
            <person name="Rodriguez J."/>
            <person name="Rogers J."/>
            <person name="Rogov P."/>
            <person name="Rutman M."/>
            <person name="Schupbach R."/>
            <person name="Seaman C."/>
            <person name="Settipalli S."/>
            <person name="Sharpe T."/>
            <person name="Sheridan J."/>
            <person name="Sherpa N."/>
            <person name="Shi J."/>
            <person name="Smirnov S."/>
            <person name="Smith C."/>
            <person name="Sougnez C."/>
            <person name="Spencer B."/>
            <person name="Stalker J."/>
            <person name="Stange-thomann N."/>
            <person name="Stavropoulos S."/>
            <person name="Stetson K."/>
            <person name="Stone C."/>
            <person name="Stone S."/>
            <person name="Stubbs M."/>
            <person name="Talamas J."/>
            <person name="Tchuinga P."/>
            <person name="Tenzing P."/>
            <person name="Tesfaye S."/>
            <person name="Theodore J."/>
            <person name="Thoulutsang Y."/>
            <person name="Topham K."/>
            <person name="Towey S."/>
            <person name="Tsamla T."/>
            <person name="Tsomo N."/>
            <person name="Vallee D."/>
            <person name="Vassiliev H."/>
            <person name="Venkataraman V."/>
            <person name="Vinson J."/>
            <person name="Vo A."/>
            <person name="Wade C."/>
            <person name="Wang S."/>
            <person name="Wangchuk T."/>
            <person name="Wangdi T."/>
            <person name="Whittaker C."/>
            <person name="Wilkinson J."/>
            <person name="Wu Y."/>
            <person name="Wyman D."/>
            <person name="Yadav S."/>
            <person name="Yang S."/>
            <person name="Yang X."/>
            <person name="Yeager S."/>
            <person name="Yee E."/>
            <person name="Young G."/>
            <person name="Zainoun J."/>
            <person name="Zembeck L."/>
            <person name="Zimmer A."/>
            <person name="Zody M."/>
            <person name="Lander E."/>
        </authorList>
    </citation>
    <scope>NUCLEOTIDE SEQUENCE [LARGE SCALE GENOMIC DNA]</scope>
</reference>
<dbReference type="InterPro" id="IPR011701">
    <property type="entry name" value="MFS"/>
</dbReference>
<evidence type="ECO:0000256" key="1">
    <source>
        <dbReference type="ARBA" id="ARBA00004141"/>
    </source>
</evidence>
<dbReference type="GO" id="GO:0005789">
    <property type="term" value="C:endoplasmic reticulum membrane"/>
    <property type="evidence" value="ECO:0007669"/>
    <property type="project" value="TreeGrafter"/>
</dbReference>
<feature type="transmembrane region" description="Helical" evidence="11">
    <location>
        <begin position="439"/>
        <end position="458"/>
    </location>
</feature>
<dbReference type="PANTHER" id="PTHR43184:SF12">
    <property type="entry name" value="SUGAR PHOSPHATE EXCHANGER 3"/>
    <property type="match status" value="1"/>
</dbReference>
<feature type="compositionally biased region" description="Polar residues" evidence="10">
    <location>
        <begin position="231"/>
        <end position="244"/>
    </location>
</feature>
<keyword evidence="14" id="KW-1185">Reference proteome</keyword>
<evidence type="ECO:0000256" key="5">
    <source>
        <dbReference type="ARBA" id="ARBA00022692"/>
    </source>
</evidence>
<feature type="transmembrane region" description="Helical" evidence="11">
    <location>
        <begin position="274"/>
        <end position="294"/>
    </location>
</feature>
<keyword evidence="7 11" id="KW-0472">Membrane</keyword>
<evidence type="ECO:0000259" key="12">
    <source>
        <dbReference type="PROSITE" id="PS50850"/>
    </source>
</evidence>
<feature type="transmembrane region" description="Helical" evidence="11">
    <location>
        <begin position="203"/>
        <end position="221"/>
    </location>
</feature>
<dbReference type="InterPro" id="IPR036259">
    <property type="entry name" value="MFS_trans_sf"/>
</dbReference>
<evidence type="ECO:0000256" key="9">
    <source>
        <dbReference type="ARBA" id="ARBA00042039"/>
    </source>
</evidence>
<evidence type="ECO:0000256" key="3">
    <source>
        <dbReference type="ARBA" id="ARBA00022448"/>
    </source>
</evidence>
<proteinExistence type="inferred from homology"/>
<evidence type="ECO:0000256" key="10">
    <source>
        <dbReference type="SAM" id="MobiDB-lite"/>
    </source>
</evidence>
<dbReference type="Pfam" id="PF07690">
    <property type="entry name" value="MFS_1"/>
    <property type="match status" value="1"/>
</dbReference>
<dbReference type="GO" id="GO:0061513">
    <property type="term" value="F:glucose 6-phosphate:phosphate antiporter activity"/>
    <property type="evidence" value="ECO:0007669"/>
    <property type="project" value="TreeGrafter"/>
</dbReference>
<dbReference type="Ensembl" id="ENSCSAVT00000005733.1">
    <property type="protein sequence ID" value="ENSCSAVP00000005658.1"/>
    <property type="gene ID" value="ENSCSAVG00000003373.1"/>
</dbReference>
<dbReference type="GO" id="GO:0035435">
    <property type="term" value="P:phosphate ion transmembrane transport"/>
    <property type="evidence" value="ECO:0007669"/>
    <property type="project" value="TreeGrafter"/>
</dbReference>
<reference evidence="13" key="3">
    <citation type="submission" date="2025-09" db="UniProtKB">
        <authorList>
            <consortium name="Ensembl"/>
        </authorList>
    </citation>
    <scope>IDENTIFICATION</scope>
</reference>
<accession>H2YK09</accession>
<name>H2YK09_CIOSA</name>
<dbReference type="AlphaFoldDB" id="H2YK09"/>
<keyword evidence="5 11" id="KW-0812">Transmembrane</keyword>
<comment type="subcellular location">
    <subcellularLocation>
        <location evidence="1">Membrane</location>
        <topology evidence="1">Multi-pass membrane protein</topology>
    </subcellularLocation>
</comment>
<feature type="transmembrane region" description="Helical" evidence="11">
    <location>
        <begin position="107"/>
        <end position="129"/>
    </location>
</feature>
<dbReference type="Proteomes" id="UP000007875">
    <property type="component" value="Unassembled WGS sequence"/>
</dbReference>
<keyword evidence="4" id="KW-0762">Sugar transport</keyword>
<dbReference type="SUPFAM" id="SSF103473">
    <property type="entry name" value="MFS general substrate transporter"/>
    <property type="match status" value="1"/>
</dbReference>
<dbReference type="InterPro" id="IPR000849">
    <property type="entry name" value="Sugar_P_transporter"/>
</dbReference>
<feature type="transmembrane region" description="Helical" evidence="11">
    <location>
        <begin position="405"/>
        <end position="427"/>
    </location>
</feature>
<dbReference type="InterPro" id="IPR020846">
    <property type="entry name" value="MFS_dom"/>
</dbReference>
<evidence type="ECO:0000256" key="7">
    <source>
        <dbReference type="ARBA" id="ARBA00023136"/>
    </source>
</evidence>
<feature type="transmembrane region" description="Helical" evidence="11">
    <location>
        <begin position="368"/>
        <end position="393"/>
    </location>
</feature>
<feature type="region of interest" description="Disordered" evidence="10">
    <location>
        <begin position="231"/>
        <end position="252"/>
    </location>
</feature>
<evidence type="ECO:0000256" key="2">
    <source>
        <dbReference type="ARBA" id="ARBA00009598"/>
    </source>
</evidence>